<evidence type="ECO:0000256" key="1">
    <source>
        <dbReference type="SAM" id="MobiDB-lite"/>
    </source>
</evidence>
<evidence type="ECO:0000313" key="2">
    <source>
        <dbReference type="EMBL" id="CAB9517877.1"/>
    </source>
</evidence>
<dbReference type="Proteomes" id="UP001153069">
    <property type="component" value="Unassembled WGS sequence"/>
</dbReference>
<organism evidence="2 3">
    <name type="scientific">Seminavis robusta</name>
    <dbReference type="NCBI Taxonomy" id="568900"/>
    <lineage>
        <taxon>Eukaryota</taxon>
        <taxon>Sar</taxon>
        <taxon>Stramenopiles</taxon>
        <taxon>Ochrophyta</taxon>
        <taxon>Bacillariophyta</taxon>
        <taxon>Bacillariophyceae</taxon>
        <taxon>Bacillariophycidae</taxon>
        <taxon>Naviculales</taxon>
        <taxon>Naviculaceae</taxon>
        <taxon>Seminavis</taxon>
    </lineage>
</organism>
<name>A0A9N8EB53_9STRA</name>
<sequence length="175" mass="19047">MSLYVIDHRVGVGLSSTGAGPGLEEDEDPALWSFRGTSGNAATASSTGTGITHTRGKRSMFQSMDFKSMADIAMSFRHSSTKGGAINKCNAKNSLLVDDDLPVLEQEDEDSAGDQGRSHSSTDVQNDLIGWIQQRRQSYEEEVEAGQTGVVTRFFQERIGTFAKNMDFITGRRTS</sequence>
<gene>
    <name evidence="2" type="ORF">SEMRO_888_G216450.1</name>
</gene>
<comment type="caution">
    <text evidence="2">The sequence shown here is derived from an EMBL/GenBank/DDBJ whole genome shotgun (WGS) entry which is preliminary data.</text>
</comment>
<keyword evidence="3" id="KW-1185">Reference proteome</keyword>
<accession>A0A9N8EB53</accession>
<dbReference type="EMBL" id="CAICTM010000886">
    <property type="protein sequence ID" value="CAB9517877.1"/>
    <property type="molecule type" value="Genomic_DNA"/>
</dbReference>
<protein>
    <submittedName>
        <fullName evidence="2">Uncharacterized protein</fullName>
    </submittedName>
</protein>
<evidence type="ECO:0000313" key="3">
    <source>
        <dbReference type="Proteomes" id="UP001153069"/>
    </source>
</evidence>
<reference evidence="2" key="1">
    <citation type="submission" date="2020-06" db="EMBL/GenBank/DDBJ databases">
        <authorList>
            <consortium name="Plant Systems Biology data submission"/>
        </authorList>
    </citation>
    <scope>NUCLEOTIDE SEQUENCE</scope>
    <source>
        <strain evidence="2">D6</strain>
    </source>
</reference>
<proteinExistence type="predicted"/>
<feature type="region of interest" description="Disordered" evidence="1">
    <location>
        <begin position="107"/>
        <end position="126"/>
    </location>
</feature>
<dbReference type="AlphaFoldDB" id="A0A9N8EB53"/>